<organism evidence="2 3">
    <name type="scientific">Cladorrhinum samala</name>
    <dbReference type="NCBI Taxonomy" id="585594"/>
    <lineage>
        <taxon>Eukaryota</taxon>
        <taxon>Fungi</taxon>
        <taxon>Dikarya</taxon>
        <taxon>Ascomycota</taxon>
        <taxon>Pezizomycotina</taxon>
        <taxon>Sordariomycetes</taxon>
        <taxon>Sordariomycetidae</taxon>
        <taxon>Sordariales</taxon>
        <taxon>Podosporaceae</taxon>
        <taxon>Cladorrhinum</taxon>
    </lineage>
</organism>
<gene>
    <name evidence="2" type="ORF">QBC42DRAFT_78347</name>
</gene>
<feature type="transmembrane region" description="Helical" evidence="1">
    <location>
        <begin position="48"/>
        <end position="66"/>
    </location>
</feature>
<name>A0AAV9HP96_9PEZI</name>
<proteinExistence type="predicted"/>
<keyword evidence="1" id="KW-1133">Transmembrane helix</keyword>
<comment type="caution">
    <text evidence="2">The sequence shown here is derived from an EMBL/GenBank/DDBJ whole genome shotgun (WGS) entry which is preliminary data.</text>
</comment>
<accession>A0AAV9HP96</accession>
<protein>
    <recommendedName>
        <fullName evidence="4">Secreted protein</fullName>
    </recommendedName>
</protein>
<feature type="transmembrane region" description="Helical" evidence="1">
    <location>
        <begin position="7"/>
        <end position="28"/>
    </location>
</feature>
<evidence type="ECO:0000313" key="3">
    <source>
        <dbReference type="Proteomes" id="UP001321749"/>
    </source>
</evidence>
<reference evidence="2" key="2">
    <citation type="submission" date="2023-06" db="EMBL/GenBank/DDBJ databases">
        <authorList>
            <consortium name="Lawrence Berkeley National Laboratory"/>
            <person name="Mondo S.J."/>
            <person name="Hensen N."/>
            <person name="Bonometti L."/>
            <person name="Westerberg I."/>
            <person name="Brannstrom I.O."/>
            <person name="Guillou S."/>
            <person name="Cros-Aarteil S."/>
            <person name="Calhoun S."/>
            <person name="Haridas S."/>
            <person name="Kuo A."/>
            <person name="Pangilinan J."/>
            <person name="Riley R."/>
            <person name="Labutti K."/>
            <person name="Andreopoulos B."/>
            <person name="Lipzen A."/>
            <person name="Chen C."/>
            <person name="Yanf M."/>
            <person name="Daum C."/>
            <person name="Ng V."/>
            <person name="Clum A."/>
            <person name="Steindorff A."/>
            <person name="Ohm R."/>
            <person name="Martin F."/>
            <person name="Silar P."/>
            <person name="Natvig D."/>
            <person name="Lalanne C."/>
            <person name="Gautier V."/>
            <person name="Ament-Velasquez S.L."/>
            <person name="Kruys A."/>
            <person name="Hutchinson M.I."/>
            <person name="Powell A.J."/>
            <person name="Barry K."/>
            <person name="Miller A.N."/>
            <person name="Grigoriev I.V."/>
            <person name="Debuchy R."/>
            <person name="Gladieux P."/>
            <person name="Thoren M.H."/>
            <person name="Johannesson H."/>
        </authorList>
    </citation>
    <scope>NUCLEOTIDE SEQUENCE</scope>
    <source>
        <strain evidence="2">PSN324</strain>
    </source>
</reference>
<evidence type="ECO:0000313" key="2">
    <source>
        <dbReference type="EMBL" id="KAK4462596.1"/>
    </source>
</evidence>
<evidence type="ECO:0000256" key="1">
    <source>
        <dbReference type="SAM" id="Phobius"/>
    </source>
</evidence>
<dbReference type="AlphaFoldDB" id="A0AAV9HP96"/>
<dbReference type="Proteomes" id="UP001321749">
    <property type="component" value="Unassembled WGS sequence"/>
</dbReference>
<keyword evidence="1" id="KW-0812">Transmembrane</keyword>
<reference evidence="2" key="1">
    <citation type="journal article" date="2023" name="Mol. Phylogenet. Evol.">
        <title>Genome-scale phylogeny and comparative genomics of the fungal order Sordariales.</title>
        <authorList>
            <person name="Hensen N."/>
            <person name="Bonometti L."/>
            <person name="Westerberg I."/>
            <person name="Brannstrom I.O."/>
            <person name="Guillou S."/>
            <person name="Cros-Aarteil S."/>
            <person name="Calhoun S."/>
            <person name="Haridas S."/>
            <person name="Kuo A."/>
            <person name="Mondo S."/>
            <person name="Pangilinan J."/>
            <person name="Riley R."/>
            <person name="LaButti K."/>
            <person name="Andreopoulos B."/>
            <person name="Lipzen A."/>
            <person name="Chen C."/>
            <person name="Yan M."/>
            <person name="Daum C."/>
            <person name="Ng V."/>
            <person name="Clum A."/>
            <person name="Steindorff A."/>
            <person name="Ohm R.A."/>
            <person name="Martin F."/>
            <person name="Silar P."/>
            <person name="Natvig D.O."/>
            <person name="Lalanne C."/>
            <person name="Gautier V."/>
            <person name="Ament-Velasquez S.L."/>
            <person name="Kruys A."/>
            <person name="Hutchinson M.I."/>
            <person name="Powell A.J."/>
            <person name="Barry K."/>
            <person name="Miller A.N."/>
            <person name="Grigoriev I.V."/>
            <person name="Debuchy R."/>
            <person name="Gladieux P."/>
            <person name="Hiltunen Thoren M."/>
            <person name="Johannesson H."/>
        </authorList>
    </citation>
    <scope>NUCLEOTIDE SEQUENCE</scope>
    <source>
        <strain evidence="2">PSN324</strain>
    </source>
</reference>
<sequence>MGGFLRFLGVYLSFSFLFLGRLTNQFFLLRLKLLPQVGTPTFGTDNCLHLILFMDHLAVVISLFFSEWRMSSGFFSSSAEGRVGYDGEGRRSIYHGDFFFF</sequence>
<evidence type="ECO:0008006" key="4">
    <source>
        <dbReference type="Google" id="ProtNLM"/>
    </source>
</evidence>
<keyword evidence="3" id="KW-1185">Reference proteome</keyword>
<keyword evidence="1" id="KW-0472">Membrane</keyword>
<dbReference type="EMBL" id="MU864970">
    <property type="protein sequence ID" value="KAK4462596.1"/>
    <property type="molecule type" value="Genomic_DNA"/>
</dbReference>